<name>A0ABN7T988_OIKDI</name>
<dbReference type="EMBL" id="OU015567">
    <property type="protein sequence ID" value="CAG5114213.1"/>
    <property type="molecule type" value="Genomic_DNA"/>
</dbReference>
<proteinExistence type="predicted"/>
<accession>A0ABN7T988</accession>
<evidence type="ECO:0000313" key="1">
    <source>
        <dbReference type="EMBL" id="CAG5114213.1"/>
    </source>
</evidence>
<evidence type="ECO:0000313" key="2">
    <source>
        <dbReference type="Proteomes" id="UP001158576"/>
    </source>
</evidence>
<organism evidence="1 2">
    <name type="scientific">Oikopleura dioica</name>
    <name type="common">Tunicate</name>
    <dbReference type="NCBI Taxonomy" id="34765"/>
    <lineage>
        <taxon>Eukaryota</taxon>
        <taxon>Metazoa</taxon>
        <taxon>Chordata</taxon>
        <taxon>Tunicata</taxon>
        <taxon>Appendicularia</taxon>
        <taxon>Copelata</taxon>
        <taxon>Oikopleuridae</taxon>
        <taxon>Oikopleura</taxon>
    </lineage>
</organism>
<gene>
    <name evidence="1" type="ORF">OKIOD_LOCUS17042</name>
</gene>
<dbReference type="Proteomes" id="UP001158576">
    <property type="component" value="Chromosome 2"/>
</dbReference>
<sequence length="76" mass="8917">MGGRRKGRDPNHGNSTMVKMRRFMVQTKKAEITKYKELDPIILANLWTLCQITMAKLKFPIEKDNNLPFPFAYLLF</sequence>
<keyword evidence="2" id="KW-1185">Reference proteome</keyword>
<reference evidence="1 2" key="1">
    <citation type="submission" date="2021-04" db="EMBL/GenBank/DDBJ databases">
        <authorList>
            <person name="Bliznina A."/>
        </authorList>
    </citation>
    <scope>NUCLEOTIDE SEQUENCE [LARGE SCALE GENOMIC DNA]</scope>
</reference>
<protein>
    <submittedName>
        <fullName evidence="1">Oidioi.mRNA.OKI2018_I69.chr2.g8277.t1.cds</fullName>
    </submittedName>
</protein>